<organism evidence="1 2">
    <name type="scientific">Pleurotus cornucopiae</name>
    <name type="common">Cornucopia mushroom</name>
    <dbReference type="NCBI Taxonomy" id="5321"/>
    <lineage>
        <taxon>Eukaryota</taxon>
        <taxon>Fungi</taxon>
        <taxon>Dikarya</taxon>
        <taxon>Basidiomycota</taxon>
        <taxon>Agaricomycotina</taxon>
        <taxon>Agaricomycetes</taxon>
        <taxon>Agaricomycetidae</taxon>
        <taxon>Agaricales</taxon>
        <taxon>Pleurotineae</taxon>
        <taxon>Pleurotaceae</taxon>
        <taxon>Pleurotus</taxon>
    </lineage>
</organism>
<evidence type="ECO:0000313" key="1">
    <source>
        <dbReference type="EMBL" id="KAG9226011.1"/>
    </source>
</evidence>
<keyword evidence="2" id="KW-1185">Reference proteome</keyword>
<dbReference type="Proteomes" id="UP000824881">
    <property type="component" value="Unassembled WGS sequence"/>
</dbReference>
<proteinExistence type="predicted"/>
<gene>
    <name evidence="1" type="ORF">CCMSSC00406_0009108</name>
</gene>
<evidence type="ECO:0000313" key="2">
    <source>
        <dbReference type="Proteomes" id="UP000824881"/>
    </source>
</evidence>
<sequence length="1232" mass="135345">MDFPRTISTAQCAFLSCTSVAPRLISPDAIELGNFTSLVVCNNSVGRGSHGAWQRFERGEISLFPFYEQFGKDLSDVVSGNEWYKAYCRRNKITCPSLPESLHVDGRELFGRMMRESGVFDPHILLAIQNLRAVQKYRIIALTNNFTRTDSSGDPIPPSELAFLGWDRGGAAPNKLRALFDDFIDSSVHGMRKPDPDFYLLACKRNNIKPEEAVFLDDIGIYLALGLVHSLDPLASGGVEPNESAPTEGTTSDAPINLSEGPSGDADKSAPLRKGYGRIIRDEAGNVIDIELPDDEADDAKDAPQDITMEDLEPPIDESTKEKWVSGMGGRLEGNGSGVVEVPLLSPMSPRSQNAGAPPSTRSSTNTPYPRRPSGQPKSSRQQFSACGACRMRRVRCDLKDLPLDQAGPCPSCSNCKERGLKCVDEFADVKSVKLLRRGRRLQQVERIYGKVSDPDSAEGSSSSSLPSHARPRTIPGLQPEFFASPFWRWFSTQRPIFDSTEFPARFLAHTKGSQILSFEGQILSMLLVVWAYSFGVNERGLEEASSYDFLSLSSAPDFESLTPTSPRNTRRASVNIPPDRELSQNIKSGLDHRRHERRERTDSMLREVMELIDAHSVMRHPTWDGVRILLLILPLMEESHHLDRLMMYEAALAQSHALWTLPSSSGPSPFSQVPDDAMVRLRVYCYAHIQEGIAGGLRGGRLTLDPEDLAAIQQSLLSPGYTGDTSHPGSPTFTAAAETSSHSVITTQSCSRARTTPPVSYWHPNYVFSLPLRLSSVCRDIHAVLTGAKAARCQLDIDSEGMRRIWDGLANCWDDFDAVRRQGTSNVTEDGVDLDRFASAWQIFIFECHNIIRETLKHRLTRKACSPPLYAANSPDPSSQHPASSTHNLHAIALHHCSRLLSSITSIVKHHLERGTRDPDGASLFKWDTGLVKDGVFFAGILAAGGESDLQNSRDDHTFKQEDIESLTFSAKAESAQLCLRALSEMRWAYAKSEDRVDTIEHIWENSHRNMQLAPTAEYTSSQDMTPFRHQDQQRLCPLPVYTYNKAVIQSGPHLGLPLSTLNERSGRPPLSVALSPRTYAESAPNTACSTDGSAPIGWASYTPPGTGTSATTSTSTGFSGSDSPVFSARLAGNSMPAFKEGLDDGFYNVATADIEPQFTYNAPMGASGHGLAEPLGYNHHRPSSHHSQHGVGSNAGYLESVGMYMSTGASQVLAHAAEEMNTVTQFTDYY</sequence>
<comment type="caution">
    <text evidence="1">The sequence shown here is derived from an EMBL/GenBank/DDBJ whole genome shotgun (WGS) entry which is preliminary data.</text>
</comment>
<dbReference type="EMBL" id="WQMT02000002">
    <property type="protein sequence ID" value="KAG9226011.1"/>
    <property type="molecule type" value="Genomic_DNA"/>
</dbReference>
<name>A0ACB7J9R4_PLECO</name>
<reference evidence="1 2" key="1">
    <citation type="journal article" date="2021" name="Appl. Environ. Microbiol.">
        <title>Genetic linkage and physical mapping for an oyster mushroom Pleurotus cornucopiae and QTL analysis for the trait cap color.</title>
        <authorList>
            <person name="Zhang Y."/>
            <person name="Gao W."/>
            <person name="Sonnenberg A."/>
            <person name="Chen Q."/>
            <person name="Zhang J."/>
            <person name="Huang C."/>
        </authorList>
    </citation>
    <scope>NUCLEOTIDE SEQUENCE [LARGE SCALE GENOMIC DNA]</scope>
    <source>
        <strain evidence="1">CCMSSC00406</strain>
    </source>
</reference>
<protein>
    <submittedName>
        <fullName evidence="1">Uncharacterized protein</fullName>
    </submittedName>
</protein>
<accession>A0ACB7J9R4</accession>